<dbReference type="SUPFAM" id="SSF57903">
    <property type="entry name" value="FYVE/PHD zinc finger"/>
    <property type="match status" value="1"/>
</dbReference>
<feature type="compositionally biased region" description="Basic and acidic residues" evidence="7">
    <location>
        <begin position="913"/>
        <end position="922"/>
    </location>
</feature>
<dbReference type="PANTHER" id="PTHR14571:SF9">
    <property type="entry name" value="HISTONE-LYSINE N-METHYLTRANSFERASE SET-26-RELATED"/>
    <property type="match status" value="1"/>
</dbReference>
<evidence type="ECO:0000256" key="4">
    <source>
        <dbReference type="ARBA" id="ARBA00022833"/>
    </source>
</evidence>
<dbReference type="InterPro" id="IPR001965">
    <property type="entry name" value="Znf_PHD"/>
</dbReference>
<evidence type="ECO:0000256" key="2">
    <source>
        <dbReference type="ARBA" id="ARBA00022723"/>
    </source>
</evidence>
<feature type="compositionally biased region" description="Basic residues" evidence="7">
    <location>
        <begin position="923"/>
        <end position="932"/>
    </location>
</feature>
<accession>A0A9Q0CXS6</accession>
<dbReference type="OrthoDB" id="79252at2759"/>
<dbReference type="Proteomes" id="UP001151287">
    <property type="component" value="Unassembled WGS sequence"/>
</dbReference>
<organism evidence="9 10">
    <name type="scientific">Rhynchospora breviuscula</name>
    <dbReference type="NCBI Taxonomy" id="2022672"/>
    <lineage>
        <taxon>Eukaryota</taxon>
        <taxon>Viridiplantae</taxon>
        <taxon>Streptophyta</taxon>
        <taxon>Embryophyta</taxon>
        <taxon>Tracheophyta</taxon>
        <taxon>Spermatophyta</taxon>
        <taxon>Magnoliopsida</taxon>
        <taxon>Liliopsida</taxon>
        <taxon>Poales</taxon>
        <taxon>Cyperaceae</taxon>
        <taxon>Cyperoideae</taxon>
        <taxon>Rhynchosporeae</taxon>
        <taxon>Rhynchospora</taxon>
    </lineage>
</organism>
<evidence type="ECO:0000256" key="1">
    <source>
        <dbReference type="ARBA" id="ARBA00004123"/>
    </source>
</evidence>
<dbReference type="InterPro" id="IPR019786">
    <property type="entry name" value="Zinc_finger_PHD-type_CS"/>
</dbReference>
<feature type="region of interest" description="Disordered" evidence="7">
    <location>
        <begin position="225"/>
        <end position="266"/>
    </location>
</feature>
<dbReference type="InterPro" id="IPR013083">
    <property type="entry name" value="Znf_RING/FYVE/PHD"/>
</dbReference>
<evidence type="ECO:0000259" key="8">
    <source>
        <dbReference type="SMART" id="SM00249"/>
    </source>
</evidence>
<feature type="compositionally biased region" description="Basic and acidic residues" evidence="7">
    <location>
        <begin position="874"/>
        <end position="886"/>
    </location>
</feature>
<dbReference type="PANTHER" id="PTHR14571">
    <property type="entry name" value="HISTONE-LYSINE N-METHYLTRANSFERASE SET-26-RELATED"/>
    <property type="match status" value="1"/>
</dbReference>
<evidence type="ECO:0000256" key="5">
    <source>
        <dbReference type="ARBA" id="ARBA00023242"/>
    </source>
</evidence>
<keyword evidence="2" id="KW-0479">Metal-binding</keyword>
<feature type="compositionally biased region" description="Polar residues" evidence="7">
    <location>
        <begin position="674"/>
        <end position="694"/>
    </location>
</feature>
<feature type="compositionally biased region" description="Polar residues" evidence="7">
    <location>
        <begin position="753"/>
        <end position="767"/>
    </location>
</feature>
<feature type="compositionally biased region" description="Basic and acidic residues" evidence="7">
    <location>
        <begin position="432"/>
        <end position="443"/>
    </location>
</feature>
<name>A0A9Q0CXS6_9POAL</name>
<keyword evidence="3" id="KW-0863">Zinc-finger</keyword>
<feature type="coiled-coil region" evidence="6">
    <location>
        <begin position="373"/>
        <end position="400"/>
    </location>
</feature>
<dbReference type="SMART" id="SM00249">
    <property type="entry name" value="PHD"/>
    <property type="match status" value="1"/>
</dbReference>
<feature type="region of interest" description="Disordered" evidence="7">
    <location>
        <begin position="590"/>
        <end position="631"/>
    </location>
</feature>
<feature type="compositionally biased region" description="Basic and acidic residues" evidence="7">
    <location>
        <begin position="233"/>
        <end position="266"/>
    </location>
</feature>
<dbReference type="InterPro" id="IPR011011">
    <property type="entry name" value="Znf_FYVE_PHD"/>
</dbReference>
<keyword evidence="6" id="KW-0175">Coiled coil</keyword>
<dbReference type="GO" id="GO:0005634">
    <property type="term" value="C:nucleus"/>
    <property type="evidence" value="ECO:0007669"/>
    <property type="project" value="UniProtKB-SubCell"/>
</dbReference>
<feature type="compositionally biased region" description="Low complexity" evidence="7">
    <location>
        <begin position="729"/>
        <end position="739"/>
    </location>
</feature>
<evidence type="ECO:0000313" key="9">
    <source>
        <dbReference type="EMBL" id="KAJ1701885.1"/>
    </source>
</evidence>
<keyword evidence="5" id="KW-0539">Nucleus</keyword>
<evidence type="ECO:0000313" key="10">
    <source>
        <dbReference type="Proteomes" id="UP001151287"/>
    </source>
</evidence>
<evidence type="ECO:0000256" key="6">
    <source>
        <dbReference type="SAM" id="Coils"/>
    </source>
</evidence>
<feature type="compositionally biased region" description="Low complexity" evidence="7">
    <location>
        <begin position="558"/>
        <end position="570"/>
    </location>
</feature>
<comment type="subcellular location">
    <subcellularLocation>
        <location evidence="1">Nucleus</location>
    </subcellularLocation>
</comment>
<feature type="region of interest" description="Disordered" evidence="7">
    <location>
        <begin position="280"/>
        <end position="324"/>
    </location>
</feature>
<comment type="caution">
    <text evidence="9">The sequence shown here is derived from an EMBL/GenBank/DDBJ whole genome shotgun (WGS) entry which is preliminary data.</text>
</comment>
<dbReference type="EMBL" id="JAMQYH010000001">
    <property type="protein sequence ID" value="KAJ1701885.1"/>
    <property type="molecule type" value="Genomic_DNA"/>
</dbReference>
<keyword evidence="10" id="KW-1185">Reference proteome</keyword>
<protein>
    <recommendedName>
        <fullName evidence="8">Zinc finger PHD-type domain-containing protein</fullName>
    </recommendedName>
</protein>
<dbReference type="PROSITE" id="PS01359">
    <property type="entry name" value="ZF_PHD_1"/>
    <property type="match status" value="1"/>
</dbReference>
<evidence type="ECO:0000256" key="3">
    <source>
        <dbReference type="ARBA" id="ARBA00022771"/>
    </source>
</evidence>
<gene>
    <name evidence="9" type="ORF">LUZ63_001664</name>
</gene>
<feature type="region of interest" description="Disordered" evidence="7">
    <location>
        <begin position="662"/>
        <end position="779"/>
    </location>
</feature>
<feature type="compositionally biased region" description="Basic and acidic residues" evidence="7">
    <location>
        <begin position="280"/>
        <end position="305"/>
    </location>
</feature>
<proteinExistence type="predicted"/>
<feature type="domain" description="Zinc finger PHD-type" evidence="8">
    <location>
        <begin position="28"/>
        <end position="71"/>
    </location>
</feature>
<feature type="region of interest" description="Disordered" evidence="7">
    <location>
        <begin position="419"/>
        <end position="570"/>
    </location>
</feature>
<dbReference type="AlphaFoldDB" id="A0A9Q0CXS6"/>
<evidence type="ECO:0000256" key="7">
    <source>
        <dbReference type="SAM" id="MobiDB-lite"/>
    </source>
</evidence>
<feature type="compositionally biased region" description="Polar residues" evidence="7">
    <location>
        <begin position="496"/>
        <end position="512"/>
    </location>
</feature>
<feature type="compositionally biased region" description="Polar residues" evidence="7">
    <location>
        <begin position="953"/>
        <end position="971"/>
    </location>
</feature>
<feature type="compositionally biased region" description="Basic and acidic residues" evidence="7">
    <location>
        <begin position="477"/>
        <end position="489"/>
    </location>
</feature>
<dbReference type="Pfam" id="PF24659">
    <property type="entry name" value="DUF7648"/>
    <property type="match status" value="1"/>
</dbReference>
<feature type="compositionally biased region" description="Acidic residues" evidence="7">
    <location>
        <begin position="887"/>
        <end position="897"/>
    </location>
</feature>
<reference evidence="9" key="1">
    <citation type="journal article" date="2022" name="Cell">
        <title>Repeat-based holocentromeres influence genome architecture and karyotype evolution.</title>
        <authorList>
            <person name="Hofstatter P.G."/>
            <person name="Thangavel G."/>
            <person name="Lux T."/>
            <person name="Neumann P."/>
            <person name="Vondrak T."/>
            <person name="Novak P."/>
            <person name="Zhang M."/>
            <person name="Costa L."/>
            <person name="Castellani M."/>
            <person name="Scott A."/>
            <person name="Toegelov H."/>
            <person name="Fuchs J."/>
            <person name="Mata-Sucre Y."/>
            <person name="Dias Y."/>
            <person name="Vanzela A.L.L."/>
            <person name="Huettel B."/>
            <person name="Almeida C.C.S."/>
            <person name="Simkova H."/>
            <person name="Souza G."/>
            <person name="Pedrosa-Harand A."/>
            <person name="Macas J."/>
            <person name="Mayer K.F.X."/>
            <person name="Houben A."/>
            <person name="Marques A."/>
        </authorList>
    </citation>
    <scope>NUCLEOTIDE SEQUENCE</scope>
    <source>
        <strain evidence="9">RhyBre1mFocal</strain>
    </source>
</reference>
<feature type="region of interest" description="Disordered" evidence="7">
    <location>
        <begin position="849"/>
        <end position="971"/>
    </location>
</feature>
<dbReference type="InterPro" id="IPR056065">
    <property type="entry name" value="DUF7648"/>
</dbReference>
<dbReference type="Gene3D" id="3.30.40.10">
    <property type="entry name" value="Zinc/RING finger domain, C3HC4 (zinc finger)"/>
    <property type="match status" value="1"/>
</dbReference>
<sequence length="971" mass="105510">MKARCSYRPDLPAAGASDDWGDGSWTVDCSCGVNFDDGEEMVSCDECGVWVHTRCARFVKGEPSFACHNCKAAAAPSGGDRSGPTGFPSDNEETEVAQLLAELPMKTGPASLPPFRKWAEVPLQDRVHVQGVPGGDTSLFKGGISSVFNANLWRCTGYVPKKFGFQYREFPCWEEVKDGDSQPNVSQGADALFALSKEAEAAVALPQGTVRKIFKLGDSTVVAEKKDKHRIRPAGDHSNKKRKDGCGETKDRSVKKKSSWDNKRRADSLPIVHGTISRIHEDRDLHVGESVPEGKSETKIGDASEKSTSNDQVGEGFGDTREDMDIDKSSIEKLPEPSKEQNTIEKFETVNAVQIEVSSKARGTDESVEAEDFAEALHAMEMLKDEARLKENENEGAASRITYSNSEHTLLVSNLDKVNVKSENDVPQYPMETKDEPYSEHLPHHAKLSQGNNRTDTIKDENEADTAEGGFAFRSAESSKHTPGTDESTKGAPKASASSSDPLAHKSCSSGLSRPAISGSLDRSKDPQVRLKTAHADLNSPSQDHSSKHPIIYHAKGSASSSQKSSQASKVPSYFVIKNKTVDMKEHVAKPAANVDESPSTSSRSKLGPVNTCQKGERSQQKQAPDACNNSALGTLQMSDATANLSDEQLALLLHQQLNSSPRVPRVPRLRQTPGMQTTLPAATSMLSKRSSASGGRDNIIAPKKKHREETTKERSRESSGMNDGKGSKSGTSQSTSASKDSDKRLLDMPAHQSPTASSTEGATSSKPPVEASCGPGDGTSSKCHTLPGLIDEIFNVNPHITYDDLCCSVSQHWSNLRKPNGEKYAYTTPVHAVHDILRNRREWAHLIDQASKTNSSKKRKGFIAEGGKGANGSDKEKSKNKRESEEEKTDESESNSEDFAQEKRTARKRRRLELQGRSVKDVRRKKSKHKNYGPDDPSYSDSSSDDEGKYDGNTSDDASRAQTAGSSSSD</sequence>
<feature type="compositionally biased region" description="Basic and acidic residues" evidence="7">
    <location>
        <begin position="708"/>
        <end position="718"/>
    </location>
</feature>
<feature type="region of interest" description="Disordered" evidence="7">
    <location>
        <begin position="73"/>
        <end position="92"/>
    </location>
</feature>
<keyword evidence="4" id="KW-0862">Zinc</keyword>
<dbReference type="GO" id="GO:0008270">
    <property type="term" value="F:zinc ion binding"/>
    <property type="evidence" value="ECO:0007669"/>
    <property type="project" value="UniProtKB-KW"/>
</dbReference>